<feature type="binding site" evidence="8">
    <location>
        <begin position="39"/>
        <end position="41"/>
    </location>
    <ligand>
        <name>S-adenosyl-L-methionine</name>
        <dbReference type="ChEBI" id="CHEBI:59789"/>
    </ligand>
</feature>
<dbReference type="SUPFAM" id="SSF102114">
    <property type="entry name" value="Radical SAM enzymes"/>
    <property type="match status" value="1"/>
</dbReference>
<keyword evidence="1 8" id="KW-0004">4Fe-4S</keyword>
<comment type="subunit">
    <text evidence="8">Homodimer.</text>
</comment>
<comment type="similarity">
    <text evidence="8">Belongs to the radical SAM superfamily. 7-carboxy-7-deazaguanine synthase family.</text>
</comment>
<evidence type="ECO:0000313" key="10">
    <source>
        <dbReference type="EMBL" id="SFR00531.1"/>
    </source>
</evidence>
<feature type="binding site" evidence="8">
    <location>
        <position position="42"/>
    </location>
    <ligand>
        <name>Mg(2+)</name>
        <dbReference type="ChEBI" id="CHEBI:18420"/>
    </ligand>
</feature>
<evidence type="ECO:0000256" key="3">
    <source>
        <dbReference type="ARBA" id="ARBA00022723"/>
    </source>
</evidence>
<dbReference type="UniPathway" id="UPA00391"/>
<keyword evidence="6 8" id="KW-0411">Iron-sulfur</keyword>
<dbReference type="GO" id="GO:0008616">
    <property type="term" value="P:tRNA queuosine(34) biosynthetic process"/>
    <property type="evidence" value="ECO:0007669"/>
    <property type="project" value="UniProtKB-UniRule"/>
</dbReference>
<keyword evidence="2 8" id="KW-0949">S-adenosyl-L-methionine</keyword>
<feature type="binding site" evidence="8">
    <location>
        <position position="37"/>
    </location>
    <ligand>
        <name>[4Fe-4S] cluster</name>
        <dbReference type="ChEBI" id="CHEBI:49883"/>
        <note>4Fe-4S-S-AdoMet</note>
    </ligand>
</feature>
<evidence type="ECO:0000256" key="8">
    <source>
        <dbReference type="HAMAP-Rule" id="MF_00917"/>
    </source>
</evidence>
<dbReference type="InterPro" id="IPR013785">
    <property type="entry name" value="Aldolase_TIM"/>
</dbReference>
<dbReference type="InterPro" id="IPR007197">
    <property type="entry name" value="rSAM"/>
</dbReference>
<name>A0A1I6D587_9FIRM</name>
<dbReference type="GO" id="GO:1904047">
    <property type="term" value="F:S-adenosyl-L-methionine binding"/>
    <property type="evidence" value="ECO:0007669"/>
    <property type="project" value="UniProtKB-UniRule"/>
</dbReference>
<dbReference type="RefSeq" id="WP_165608180.1">
    <property type="nucleotide sequence ID" value="NZ_FOYM01000005.1"/>
</dbReference>
<sequence>MSRLPVCEIFGPTIQGEGLYSGHRTMFIRMAGCDYRCSWCDTQYAQSVSQAQQLLSEEEIVHLVNKRSCGGSRRVTVTGGNPCIHDLDKLIGLLHQENYVIHIETQGSIIPPWLYNADHVCLSPKPPSSGNVTPVSAFDKFMHSDTSKELKLVVGTEEDYIYAKQIYKQYPSYPFTLQACTKEDPLPVLKWLIEYATADPDWGDNVKVLPQLHVLIGIK</sequence>
<dbReference type="GO" id="GO:0016840">
    <property type="term" value="F:carbon-nitrogen lyase activity"/>
    <property type="evidence" value="ECO:0007669"/>
    <property type="project" value="UniProtKB-UniRule"/>
</dbReference>
<dbReference type="InterPro" id="IPR058240">
    <property type="entry name" value="rSAM_sf"/>
</dbReference>
<feature type="binding site" evidence="8">
    <location>
        <position position="29"/>
    </location>
    <ligand>
        <name>substrate</name>
    </ligand>
</feature>
<comment type="pathway">
    <text evidence="8">Purine metabolism; 7-cyano-7-deazaguanine biosynthesis.</text>
</comment>
<evidence type="ECO:0000256" key="2">
    <source>
        <dbReference type="ARBA" id="ARBA00022691"/>
    </source>
</evidence>
<dbReference type="Gene3D" id="3.20.20.70">
    <property type="entry name" value="Aldolase class I"/>
    <property type="match status" value="1"/>
</dbReference>
<feature type="domain" description="Radical SAM core" evidence="9">
    <location>
        <begin position="20"/>
        <end position="219"/>
    </location>
</feature>
<keyword evidence="3 8" id="KW-0479">Metal-binding</keyword>
<evidence type="ECO:0000313" key="11">
    <source>
        <dbReference type="Proteomes" id="UP000199584"/>
    </source>
</evidence>
<dbReference type="AlphaFoldDB" id="A0A1I6D587"/>
<dbReference type="PIRSF" id="PIRSF000370">
    <property type="entry name" value="QueE"/>
    <property type="match status" value="1"/>
</dbReference>
<dbReference type="STRING" id="39060.SAMN05660706_105127"/>
<keyword evidence="11" id="KW-1185">Reference proteome</keyword>
<feature type="binding site" evidence="8">
    <location>
        <position position="40"/>
    </location>
    <ligand>
        <name>[4Fe-4S] cluster</name>
        <dbReference type="ChEBI" id="CHEBI:49883"/>
        <note>4Fe-4S-S-AdoMet</note>
    </ligand>
</feature>
<protein>
    <recommendedName>
        <fullName evidence="8">7-carboxy-7-deazaguanine synthase</fullName>
        <shortName evidence="8">CDG synthase</shortName>
        <ecNumber evidence="8">4.3.99.3</ecNumber>
    </recommendedName>
    <alternativeName>
        <fullName evidence="8">Queuosine biosynthesis protein QueE</fullName>
    </alternativeName>
</protein>
<comment type="cofactor">
    <cofactor evidence="8">
        <name>S-adenosyl-L-methionine</name>
        <dbReference type="ChEBI" id="CHEBI:59789"/>
    </cofactor>
    <text evidence="8">Binds 1 S-adenosyl-L-methionine per subunit.</text>
</comment>
<comment type="caution">
    <text evidence="8">Lacks conserved residue(s) required for the propagation of feature annotation.</text>
</comment>
<dbReference type="Proteomes" id="UP000199584">
    <property type="component" value="Unassembled WGS sequence"/>
</dbReference>
<evidence type="ECO:0000256" key="1">
    <source>
        <dbReference type="ARBA" id="ARBA00022485"/>
    </source>
</evidence>
<dbReference type="InterPro" id="IPR024924">
    <property type="entry name" value="7-CO-7-deazaguanine_synth-like"/>
</dbReference>
<dbReference type="EC" id="4.3.99.3" evidence="8"/>
<dbReference type="NCBIfam" id="TIGR03365">
    <property type="entry name" value="Bsubt_queE"/>
    <property type="match status" value="1"/>
</dbReference>
<dbReference type="HAMAP" id="MF_00917">
    <property type="entry name" value="QueE"/>
    <property type="match status" value="1"/>
</dbReference>
<comment type="function">
    <text evidence="8">Catalyzes the complex heterocyclic radical-mediated conversion of 6-carboxy-5,6,7,8-tetrahydropterin (CPH4) to 7-carboxy-7-deazaguanine (CDG), a step common to the biosynthetic pathways of all 7-deazapurine-containing compounds.</text>
</comment>
<evidence type="ECO:0000256" key="7">
    <source>
        <dbReference type="ARBA" id="ARBA00023239"/>
    </source>
</evidence>
<feature type="binding site" evidence="8">
    <location>
        <position position="78"/>
    </location>
    <ligand>
        <name>substrate</name>
    </ligand>
</feature>
<dbReference type="GO" id="GO:0051539">
    <property type="term" value="F:4 iron, 4 sulfur cluster binding"/>
    <property type="evidence" value="ECO:0007669"/>
    <property type="project" value="UniProtKB-UniRule"/>
</dbReference>
<organism evidence="10 11">
    <name type="scientific">Desulfoscipio geothermicus DSM 3669</name>
    <dbReference type="NCBI Taxonomy" id="1121426"/>
    <lineage>
        <taxon>Bacteria</taxon>
        <taxon>Bacillati</taxon>
        <taxon>Bacillota</taxon>
        <taxon>Clostridia</taxon>
        <taxon>Eubacteriales</taxon>
        <taxon>Desulfallaceae</taxon>
        <taxon>Desulfoscipio</taxon>
    </lineage>
</organism>
<evidence type="ECO:0000259" key="9">
    <source>
        <dbReference type="PROSITE" id="PS51918"/>
    </source>
</evidence>
<feature type="binding site" evidence="8">
    <location>
        <position position="80"/>
    </location>
    <ligand>
        <name>S-adenosyl-L-methionine</name>
        <dbReference type="ChEBI" id="CHEBI:59789"/>
    </ligand>
</feature>
<keyword evidence="4 8" id="KW-0460">Magnesium</keyword>
<dbReference type="SFLD" id="SFLDS00029">
    <property type="entry name" value="Radical_SAM"/>
    <property type="match status" value="1"/>
</dbReference>
<comment type="cofactor">
    <cofactor evidence="8">
        <name>[4Fe-4S] cluster</name>
        <dbReference type="ChEBI" id="CHEBI:49883"/>
    </cofactor>
    <text evidence="8">Binds 1 [4Fe-4S] cluster. The cluster is coordinated with 3 cysteines and an exchangeable S-adenosyl-L-methionine.</text>
</comment>
<evidence type="ECO:0000256" key="5">
    <source>
        <dbReference type="ARBA" id="ARBA00023004"/>
    </source>
</evidence>
<keyword evidence="5 8" id="KW-0408">Iron</keyword>
<evidence type="ECO:0000256" key="6">
    <source>
        <dbReference type="ARBA" id="ARBA00023014"/>
    </source>
</evidence>
<dbReference type="PANTHER" id="PTHR42836:SF1">
    <property type="entry name" value="7-CARBOXY-7-DEAZAGUANINE SYNTHASE"/>
    <property type="match status" value="1"/>
</dbReference>
<dbReference type="InterPro" id="IPR017742">
    <property type="entry name" value="Deazaguanine_synth"/>
</dbReference>
<dbReference type="PANTHER" id="PTHR42836">
    <property type="entry name" value="7-CARBOXY-7-DEAZAGUANINE SYNTHASE"/>
    <property type="match status" value="1"/>
</dbReference>
<keyword evidence="8" id="KW-0671">Queuosine biosynthesis</keyword>
<keyword evidence="7 8" id="KW-0456">Lyase</keyword>
<dbReference type="GO" id="GO:0000287">
    <property type="term" value="F:magnesium ion binding"/>
    <property type="evidence" value="ECO:0007669"/>
    <property type="project" value="UniProtKB-UniRule"/>
</dbReference>
<feature type="binding site" evidence="8">
    <location>
        <position position="33"/>
    </location>
    <ligand>
        <name>[4Fe-4S] cluster</name>
        <dbReference type="ChEBI" id="CHEBI:49883"/>
        <note>4Fe-4S-S-AdoMet</note>
    </ligand>
</feature>
<evidence type="ECO:0000256" key="4">
    <source>
        <dbReference type="ARBA" id="ARBA00022842"/>
    </source>
</evidence>
<comment type="catalytic activity">
    <reaction evidence="8">
        <text>6-carboxy-5,6,7,8-tetrahydropterin + H(+) = 7-carboxy-7-carbaguanine + NH4(+)</text>
        <dbReference type="Rhea" id="RHEA:27974"/>
        <dbReference type="ChEBI" id="CHEBI:15378"/>
        <dbReference type="ChEBI" id="CHEBI:28938"/>
        <dbReference type="ChEBI" id="CHEBI:61032"/>
        <dbReference type="ChEBI" id="CHEBI:61036"/>
        <dbReference type="EC" id="4.3.99.3"/>
    </reaction>
</comment>
<dbReference type="EMBL" id="FOYM01000005">
    <property type="protein sequence ID" value="SFR00531.1"/>
    <property type="molecule type" value="Genomic_DNA"/>
</dbReference>
<feature type="binding site" evidence="8">
    <location>
        <begin position="123"/>
        <end position="125"/>
    </location>
    <ligand>
        <name>S-adenosyl-L-methionine</name>
        <dbReference type="ChEBI" id="CHEBI:59789"/>
    </ligand>
</feature>
<dbReference type="Pfam" id="PF04055">
    <property type="entry name" value="Radical_SAM"/>
    <property type="match status" value="1"/>
</dbReference>
<feature type="binding site" evidence="8">
    <location>
        <begin position="14"/>
        <end position="16"/>
    </location>
    <ligand>
        <name>substrate</name>
    </ligand>
</feature>
<comment type="cofactor">
    <cofactor evidence="8">
        <name>Mg(2+)</name>
        <dbReference type="ChEBI" id="CHEBI:18420"/>
    </cofactor>
</comment>
<gene>
    <name evidence="8" type="primary">queE</name>
    <name evidence="10" type="ORF">SAMN05660706_105127</name>
</gene>
<proteinExistence type="inferred from homology"/>
<accession>A0A1I6D587</accession>
<reference evidence="11" key="1">
    <citation type="submission" date="2016-10" db="EMBL/GenBank/DDBJ databases">
        <authorList>
            <person name="Varghese N."/>
            <person name="Submissions S."/>
        </authorList>
    </citation>
    <scope>NUCLEOTIDE SEQUENCE [LARGE SCALE GENOMIC DNA]</scope>
    <source>
        <strain evidence="11">DSM 3669</strain>
    </source>
</reference>
<dbReference type="PROSITE" id="PS51918">
    <property type="entry name" value="RADICAL_SAM"/>
    <property type="match status" value="1"/>
</dbReference>